<evidence type="ECO:0000313" key="3">
    <source>
        <dbReference type="Proteomes" id="UP000596660"/>
    </source>
</evidence>
<dbReference type="AlphaFoldDB" id="A0A803LYD1"/>
<dbReference type="InterPro" id="IPR019557">
    <property type="entry name" value="AminoTfrase-like_pln_mobile"/>
</dbReference>
<reference evidence="2" key="2">
    <citation type="submission" date="2021-03" db="UniProtKB">
        <authorList>
            <consortium name="EnsemblPlants"/>
        </authorList>
    </citation>
    <scope>IDENTIFICATION</scope>
</reference>
<keyword evidence="3" id="KW-1185">Reference proteome</keyword>
<reference evidence="2" key="1">
    <citation type="journal article" date="2017" name="Nature">
        <title>The genome of Chenopodium quinoa.</title>
        <authorList>
            <person name="Jarvis D.E."/>
            <person name="Ho Y.S."/>
            <person name="Lightfoot D.J."/>
            <person name="Schmoeckel S.M."/>
            <person name="Li B."/>
            <person name="Borm T.J.A."/>
            <person name="Ohyanagi H."/>
            <person name="Mineta K."/>
            <person name="Michell C.T."/>
            <person name="Saber N."/>
            <person name="Kharbatia N.M."/>
            <person name="Rupper R.R."/>
            <person name="Sharp A.R."/>
            <person name="Dally N."/>
            <person name="Boughton B.A."/>
            <person name="Woo Y.H."/>
            <person name="Gao G."/>
            <person name="Schijlen E.G.W.M."/>
            <person name="Guo X."/>
            <person name="Momin A.A."/>
            <person name="Negrao S."/>
            <person name="Al-Babili S."/>
            <person name="Gehring C."/>
            <person name="Roessner U."/>
            <person name="Jung C."/>
            <person name="Murphy K."/>
            <person name="Arold S.T."/>
            <person name="Gojobori T."/>
            <person name="van der Linden C.G."/>
            <person name="van Loo E.N."/>
            <person name="Jellen E.N."/>
            <person name="Maughan P.J."/>
            <person name="Tester M."/>
        </authorList>
    </citation>
    <scope>NUCLEOTIDE SEQUENCE [LARGE SCALE GENOMIC DNA]</scope>
    <source>
        <strain evidence="2">cv. PI 614886</strain>
    </source>
</reference>
<organism evidence="2 3">
    <name type="scientific">Chenopodium quinoa</name>
    <name type="common">Quinoa</name>
    <dbReference type="NCBI Taxonomy" id="63459"/>
    <lineage>
        <taxon>Eukaryota</taxon>
        <taxon>Viridiplantae</taxon>
        <taxon>Streptophyta</taxon>
        <taxon>Embryophyta</taxon>
        <taxon>Tracheophyta</taxon>
        <taxon>Spermatophyta</taxon>
        <taxon>Magnoliopsida</taxon>
        <taxon>eudicotyledons</taxon>
        <taxon>Gunneridae</taxon>
        <taxon>Pentapetalae</taxon>
        <taxon>Caryophyllales</taxon>
        <taxon>Chenopodiaceae</taxon>
        <taxon>Chenopodioideae</taxon>
        <taxon>Atripliceae</taxon>
        <taxon>Chenopodium</taxon>
    </lineage>
</organism>
<feature type="domain" description="Aminotransferase-like plant mobile" evidence="1">
    <location>
        <begin position="7"/>
        <end position="51"/>
    </location>
</feature>
<name>A0A803LYD1_CHEQI</name>
<dbReference type="EnsemblPlants" id="AUR62020482-RA">
    <property type="protein sequence ID" value="AUR62020482-RA:cds"/>
    <property type="gene ID" value="AUR62020482"/>
</dbReference>
<evidence type="ECO:0000313" key="2">
    <source>
        <dbReference type="EnsemblPlants" id="AUR62020482-RA:cds"/>
    </source>
</evidence>
<evidence type="ECO:0000259" key="1">
    <source>
        <dbReference type="Pfam" id="PF10536"/>
    </source>
</evidence>
<proteinExistence type="predicted"/>
<protein>
    <recommendedName>
        <fullName evidence="1">Aminotransferase-like plant mobile domain-containing protein</fullName>
    </recommendedName>
</protein>
<sequence>MRYFKGRGGHLEHVAFLVLWLSRYVFPSNGYNTIAPNLFSIAISLANGTRLLYFIYLLDGSRGMLQSSIMIGGGQHCACVIMNH</sequence>
<dbReference type="Gramene" id="AUR62020482-RA">
    <property type="protein sequence ID" value="AUR62020482-RA:cds"/>
    <property type="gene ID" value="AUR62020482"/>
</dbReference>
<dbReference type="Pfam" id="PF10536">
    <property type="entry name" value="PMD"/>
    <property type="match status" value="1"/>
</dbReference>
<dbReference type="Proteomes" id="UP000596660">
    <property type="component" value="Unplaced"/>
</dbReference>
<accession>A0A803LYD1</accession>